<dbReference type="EMBL" id="CZCS02000176">
    <property type="protein sequence ID" value="VXD17902.1"/>
    <property type="molecule type" value="Genomic_DNA"/>
</dbReference>
<gene>
    <name evidence="2" type="ORF">PL9631_370074</name>
</gene>
<reference evidence="2" key="1">
    <citation type="submission" date="2019-10" db="EMBL/GenBank/DDBJ databases">
        <authorList>
            <consortium name="Genoscope - CEA"/>
            <person name="William W."/>
        </authorList>
    </citation>
    <scope>NUCLEOTIDE SEQUENCE [LARGE SCALE GENOMIC DNA]</scope>
    <source>
        <strain evidence="2">BBR_PRJEB10994</strain>
    </source>
</reference>
<dbReference type="InterPro" id="IPR007345">
    <property type="entry name" value="Polysacch_pyruvyl_Trfase"/>
</dbReference>
<keyword evidence="3" id="KW-1185">Reference proteome</keyword>
<evidence type="ECO:0000313" key="2">
    <source>
        <dbReference type="EMBL" id="VXD17902.1"/>
    </source>
</evidence>
<sequence length="309" mass="34804">MKLFYFIPEGSRAGISNFGDELNSWLWEQFIPGILDQDTTIAVLGMGTLLNDLVPKRVPDARHIVVLGTGVGYGQSLPIIDNNWTIYCVRGPLSAQALNLSPELAITDPAILIRRLYKPSLKKVYKFAYMPHYVQSIEAGKSWEKVCQQLGFHYIDARWSIEKVISEISQTEVLLTEAMHGAIVADALRVPWVCIHTSSSILEFKWQDWCQSIGVEYQPYRLQQLSDEPPEYGISLIRGIRGSRSAIKVSLNHWLNQIKTPSLLAKIANIAHPVLSTDSAIESLTIRLEEKLEQFKNDVTSGYFNSLIS</sequence>
<proteinExistence type="predicted"/>
<evidence type="ECO:0000259" key="1">
    <source>
        <dbReference type="Pfam" id="PF04230"/>
    </source>
</evidence>
<evidence type="ECO:0000313" key="3">
    <source>
        <dbReference type="Proteomes" id="UP000182190"/>
    </source>
</evidence>
<name>A0A7Z9BN20_9CYAN</name>
<protein>
    <submittedName>
        <fullName evidence="2">Succinoglycan biosynthesis ketolase</fullName>
    </submittedName>
</protein>
<feature type="domain" description="Polysaccharide pyruvyl transferase" evidence="1">
    <location>
        <begin position="48"/>
        <end position="196"/>
    </location>
</feature>
<dbReference type="AlphaFoldDB" id="A0A7Z9BN20"/>
<dbReference type="Pfam" id="PF04230">
    <property type="entry name" value="PS_pyruv_trans"/>
    <property type="match status" value="1"/>
</dbReference>
<accession>A0A7Z9BN20</accession>
<comment type="caution">
    <text evidence="2">The sequence shown here is derived from an EMBL/GenBank/DDBJ whole genome shotgun (WGS) entry which is preliminary data.</text>
</comment>
<dbReference type="RefSeq" id="WP_083617557.1">
    <property type="nucleotide sequence ID" value="NZ_LR735001.1"/>
</dbReference>
<organism evidence="2 3">
    <name type="scientific">Planktothrix paucivesiculata PCC 9631</name>
    <dbReference type="NCBI Taxonomy" id="671071"/>
    <lineage>
        <taxon>Bacteria</taxon>
        <taxon>Bacillati</taxon>
        <taxon>Cyanobacteriota</taxon>
        <taxon>Cyanophyceae</taxon>
        <taxon>Oscillatoriophycideae</taxon>
        <taxon>Oscillatoriales</taxon>
        <taxon>Microcoleaceae</taxon>
        <taxon>Planktothrix</taxon>
    </lineage>
</organism>
<dbReference type="OrthoDB" id="9803627at2"/>
<dbReference type="Proteomes" id="UP000182190">
    <property type="component" value="Unassembled WGS sequence"/>
</dbReference>